<feature type="compositionally biased region" description="Basic and acidic residues" evidence="1">
    <location>
        <begin position="69"/>
        <end position="89"/>
    </location>
</feature>
<evidence type="ECO:0000256" key="1">
    <source>
        <dbReference type="SAM" id="MobiDB-lite"/>
    </source>
</evidence>
<accession>A0A3M8F9P1</accession>
<reference evidence="2 3" key="1">
    <citation type="journal article" date="2014" name="Genome Announc.">
        <title>Draft Genome Sequence of Streptomyces fradiae ATCC 19609, a Strain Highly Sensitive to Antibiotics.</title>
        <authorList>
            <person name="Bekker O.B."/>
            <person name="Klimina K.M."/>
            <person name="Vatlin A.A."/>
            <person name="Zakharevich N.V."/>
            <person name="Kasianov A.S."/>
            <person name="Danilenko V.N."/>
        </authorList>
    </citation>
    <scope>NUCLEOTIDE SEQUENCE [LARGE SCALE GENOMIC DNA]</scope>
    <source>
        <strain evidence="2 3">ATCC 19609</strain>
    </source>
</reference>
<comment type="caution">
    <text evidence="2">The sequence shown here is derived from an EMBL/GenBank/DDBJ whole genome shotgun (WGS) entry which is preliminary data.</text>
</comment>
<feature type="region of interest" description="Disordered" evidence="1">
    <location>
        <begin position="56"/>
        <end position="127"/>
    </location>
</feature>
<feature type="compositionally biased region" description="Low complexity" evidence="1">
    <location>
        <begin position="90"/>
        <end position="100"/>
    </location>
</feature>
<proteinExistence type="predicted"/>
<protein>
    <submittedName>
        <fullName evidence="2">Uncharacterized protein</fullName>
    </submittedName>
</protein>
<dbReference type="AlphaFoldDB" id="A0A3M8F9P1"/>
<evidence type="ECO:0000313" key="2">
    <source>
        <dbReference type="EMBL" id="RKM91436.1"/>
    </source>
</evidence>
<gene>
    <name evidence="2" type="ORF">SFRA_028220</name>
</gene>
<dbReference type="RefSeq" id="WP_043466378.1">
    <property type="nucleotide sequence ID" value="NZ_CP134822.1"/>
</dbReference>
<sequence>MPTRFRTPRISPVPRVSTAWPRLYRLLSLVLGGLLLTAFDCAVLLHGPGHAYGTAARAVSGPAPHHSSNHRDAQDPGSGHDADGAERAGPDPAGPARPGDSCSPPGPAGVPQSRPLSPVPGPATPAALPAVTAETAPGGTALWPAPPEARRTLSGRSTLRIVCRWRI</sequence>
<keyword evidence="3" id="KW-1185">Reference proteome</keyword>
<dbReference type="Proteomes" id="UP000028058">
    <property type="component" value="Unassembled WGS sequence"/>
</dbReference>
<name>A0A3M8F9P1_9ACTN</name>
<evidence type="ECO:0000313" key="3">
    <source>
        <dbReference type="Proteomes" id="UP000028058"/>
    </source>
</evidence>
<dbReference type="EMBL" id="JNAD02000017">
    <property type="protein sequence ID" value="RKM91436.1"/>
    <property type="molecule type" value="Genomic_DNA"/>
</dbReference>
<organism evidence="2 3">
    <name type="scientific">Streptomyces xinghaiensis</name>
    <dbReference type="NCBI Taxonomy" id="1038928"/>
    <lineage>
        <taxon>Bacteria</taxon>
        <taxon>Bacillati</taxon>
        <taxon>Actinomycetota</taxon>
        <taxon>Actinomycetes</taxon>
        <taxon>Kitasatosporales</taxon>
        <taxon>Streptomycetaceae</taxon>
        <taxon>Streptomyces</taxon>
    </lineage>
</organism>